<sequence>MAYKDILLPLFTYPTPIPESAMRNAAAIAMRLGCGSDGGELAAMVFRVQIQPTRNRLANFLAQTDDLIREENRRCVAVAEKTAAAWSEIAAGCGLRNRTFIRDVDMFGEAEALSSAARTSDICMVSIGPEQEIDKAAAESMLFSSGRPLLIFPEANPLRDSGTFERIVVAWDASRSCGASLGDALPLLIGASDVRILTVVGEKASARSGQGAEVIRHLALHGVQATVDEVDAAGRPIGQVLETYMNQQDADLLVMGGFGHSRVRDFLLGGATGALLKDPKFPVLLSH</sequence>
<dbReference type="EMBL" id="BATC01000052">
    <property type="protein sequence ID" value="GAD60097.1"/>
    <property type="molecule type" value="Genomic_DNA"/>
</dbReference>
<dbReference type="SUPFAM" id="SSF52402">
    <property type="entry name" value="Adenine nucleotide alpha hydrolases-like"/>
    <property type="match status" value="1"/>
</dbReference>
<comment type="caution">
    <text evidence="3">The sequence shown here is derived from an EMBL/GenBank/DDBJ whole genome shotgun (WGS) entry which is preliminary data.</text>
</comment>
<dbReference type="InterPro" id="IPR006015">
    <property type="entry name" value="Universal_stress_UspA"/>
</dbReference>
<dbReference type="Pfam" id="PF00582">
    <property type="entry name" value="Usp"/>
    <property type="match status" value="1"/>
</dbReference>
<comment type="similarity">
    <text evidence="1">Belongs to the universal stress protein A family.</text>
</comment>
<reference evidence="4" key="1">
    <citation type="journal article" date="2013" name="Genome Announc.">
        <title>Draft Genome Sequence of the Dimorphic Prosthecate Bacterium Brevundimonas abyssalis TAR-001T.</title>
        <authorList>
            <person name="Tsubouchi T."/>
            <person name="Nishi S."/>
            <person name="Usui K."/>
            <person name="Shimane Y."/>
            <person name="Takaki Y."/>
            <person name="Maruyama T."/>
            <person name="Hatada Y."/>
        </authorList>
    </citation>
    <scope>NUCLEOTIDE SEQUENCE [LARGE SCALE GENOMIC DNA]</scope>
    <source>
        <strain evidence="4">TAR-001</strain>
    </source>
</reference>
<evidence type="ECO:0000259" key="2">
    <source>
        <dbReference type="Pfam" id="PF00582"/>
    </source>
</evidence>
<feature type="domain" description="UspA" evidence="2">
    <location>
        <begin position="164"/>
        <end position="285"/>
    </location>
</feature>
<protein>
    <submittedName>
        <fullName evidence="3">Universal stress protein UspA and related nucleotide-binding proteins</fullName>
    </submittedName>
</protein>
<gene>
    <name evidence="3" type="ORF">MBEBAB_2347</name>
</gene>
<dbReference type="Gene3D" id="3.40.50.12370">
    <property type="match status" value="1"/>
</dbReference>
<proteinExistence type="inferred from homology"/>
<name>A0A8E0TS24_9CAUL</name>
<dbReference type="AlphaFoldDB" id="A0A8E0TS24"/>
<dbReference type="InterPro" id="IPR006016">
    <property type="entry name" value="UspA"/>
</dbReference>
<dbReference type="PRINTS" id="PR01438">
    <property type="entry name" value="UNVRSLSTRESS"/>
</dbReference>
<keyword evidence="4" id="KW-1185">Reference proteome</keyword>
<evidence type="ECO:0000313" key="3">
    <source>
        <dbReference type="EMBL" id="GAD60097.1"/>
    </source>
</evidence>
<accession>A0A8E0TS24</accession>
<dbReference type="CDD" id="cd00293">
    <property type="entry name" value="USP-like"/>
    <property type="match status" value="1"/>
</dbReference>
<organism evidence="3 4">
    <name type="scientific">Brevundimonas abyssalis TAR-001</name>
    <dbReference type="NCBI Taxonomy" id="1391729"/>
    <lineage>
        <taxon>Bacteria</taxon>
        <taxon>Pseudomonadati</taxon>
        <taxon>Pseudomonadota</taxon>
        <taxon>Alphaproteobacteria</taxon>
        <taxon>Caulobacterales</taxon>
        <taxon>Caulobacteraceae</taxon>
        <taxon>Brevundimonas</taxon>
    </lineage>
</organism>
<dbReference type="Proteomes" id="UP000016569">
    <property type="component" value="Unassembled WGS sequence"/>
</dbReference>
<evidence type="ECO:0000313" key="4">
    <source>
        <dbReference type="Proteomes" id="UP000016569"/>
    </source>
</evidence>
<evidence type="ECO:0000256" key="1">
    <source>
        <dbReference type="ARBA" id="ARBA00008791"/>
    </source>
</evidence>